<gene>
    <name evidence="2" type="ORF">AYM40_34495</name>
</gene>
<feature type="domain" description="FAD-binding PCMH-type" evidence="1">
    <location>
        <begin position="1"/>
        <end position="174"/>
    </location>
</feature>
<organism evidence="2 3">
    <name type="scientific">Paraburkholderia phytofirmans OLGA172</name>
    <dbReference type="NCBI Taxonomy" id="1417228"/>
    <lineage>
        <taxon>Bacteria</taxon>
        <taxon>Pseudomonadati</taxon>
        <taxon>Pseudomonadota</taxon>
        <taxon>Betaproteobacteria</taxon>
        <taxon>Burkholderiales</taxon>
        <taxon>Burkholderiaceae</taxon>
        <taxon>Paraburkholderia</taxon>
    </lineage>
</organism>
<name>A0A160FVK3_9BURK</name>
<dbReference type="EMBL" id="CP014579">
    <property type="protein sequence ID" value="ANB77211.1"/>
    <property type="molecule type" value="Genomic_DNA"/>
</dbReference>
<dbReference type="RefSeq" id="WP_063500408.1">
    <property type="nucleotide sequence ID" value="NZ_CP014579.1"/>
</dbReference>
<keyword evidence="3" id="KW-1185">Reference proteome</keyword>
<evidence type="ECO:0000259" key="1">
    <source>
        <dbReference type="PROSITE" id="PS51387"/>
    </source>
</evidence>
<evidence type="ECO:0000313" key="3">
    <source>
        <dbReference type="Proteomes" id="UP000076852"/>
    </source>
</evidence>
<dbReference type="AlphaFoldDB" id="A0A160FVK3"/>
<accession>A0A160FVK3</accession>
<dbReference type="KEGG" id="buz:AYM40_34495"/>
<sequence length="276" mass="29750">MNLNTITTVKRPANADEIGGWEAGDAWLAGGTWLFSEPQAATHTLIDLEQLDWPALQVSPDGIEIAATCRIIEIYRLACPAEWTAAPLLRECCNALLASFKIWNAATVGGNICMSLPAGAMISLVTALDGTLSLWPRNGQPRVVPALDFVTGNHQNILQAGELLRSIHLPATALARRYALRRASLVKLGRSAALLIGTGGDDGDLLITITASTQRPVQLAFAAIPTAEELRRAIAAAIPDDEYFDDVNGLPEYRRHLTYNFAEQIRVELAQSGSQA</sequence>
<dbReference type="InterPro" id="IPR002346">
    <property type="entry name" value="Mopterin_DH_FAD-bd"/>
</dbReference>
<dbReference type="PROSITE" id="PS51387">
    <property type="entry name" value="FAD_PCMH"/>
    <property type="match status" value="1"/>
</dbReference>
<dbReference type="Proteomes" id="UP000076852">
    <property type="component" value="Chromosome 2"/>
</dbReference>
<dbReference type="InterPro" id="IPR016166">
    <property type="entry name" value="FAD-bd_PCMH"/>
</dbReference>
<dbReference type="Gene3D" id="3.30.465.10">
    <property type="match status" value="1"/>
</dbReference>
<dbReference type="InterPro" id="IPR036318">
    <property type="entry name" value="FAD-bd_PCMH-like_sf"/>
</dbReference>
<dbReference type="OrthoDB" id="9793944at2"/>
<dbReference type="STRING" id="1804984.AYM40_34495"/>
<dbReference type="GO" id="GO:0071949">
    <property type="term" value="F:FAD binding"/>
    <property type="evidence" value="ECO:0007669"/>
    <property type="project" value="InterPro"/>
</dbReference>
<dbReference type="GO" id="GO:0016491">
    <property type="term" value="F:oxidoreductase activity"/>
    <property type="evidence" value="ECO:0007669"/>
    <property type="project" value="InterPro"/>
</dbReference>
<evidence type="ECO:0000313" key="2">
    <source>
        <dbReference type="EMBL" id="ANB77211.1"/>
    </source>
</evidence>
<reference evidence="2 3" key="1">
    <citation type="journal article" date="2016" name="Gene">
        <title>PacBio SMRT assembly of a complex multi-replicon genome reveals chlorocatechol degradative operon in a region of genome plasticity.</title>
        <authorList>
            <person name="Ricker N."/>
            <person name="Shen S.Y."/>
            <person name="Goordial J."/>
            <person name="Jin S."/>
            <person name="Fulthorpe R.R."/>
        </authorList>
    </citation>
    <scope>NUCLEOTIDE SEQUENCE [LARGE SCALE GENOMIC DNA]</scope>
    <source>
        <strain evidence="2 3">OLGA172</strain>
    </source>
</reference>
<dbReference type="InterPro" id="IPR016169">
    <property type="entry name" value="FAD-bd_PCMH_sub2"/>
</dbReference>
<dbReference type="PANTHER" id="PTHR42659:SF9">
    <property type="entry name" value="XANTHINE DEHYDROGENASE FAD-BINDING SUBUNIT XDHB-RELATED"/>
    <property type="match status" value="1"/>
</dbReference>
<protein>
    <submittedName>
        <fullName evidence="2">FAD-binding molybdopterin dehydrogenase</fullName>
    </submittedName>
</protein>
<dbReference type="PANTHER" id="PTHR42659">
    <property type="entry name" value="XANTHINE DEHYDROGENASE SUBUNIT C-RELATED"/>
    <property type="match status" value="1"/>
</dbReference>
<dbReference type="Pfam" id="PF00941">
    <property type="entry name" value="FAD_binding_5"/>
    <property type="match status" value="1"/>
</dbReference>
<dbReference type="SUPFAM" id="SSF56176">
    <property type="entry name" value="FAD-binding/transporter-associated domain-like"/>
    <property type="match status" value="1"/>
</dbReference>
<dbReference type="InterPro" id="IPR051312">
    <property type="entry name" value="Diverse_Substr_Oxidored"/>
</dbReference>
<proteinExistence type="predicted"/>